<feature type="region of interest" description="Disordered" evidence="1">
    <location>
        <begin position="1"/>
        <end position="98"/>
    </location>
</feature>
<name>A0A5E6MIL9_9BACT</name>
<dbReference type="Proteomes" id="UP000334923">
    <property type="component" value="Unassembled WGS sequence"/>
</dbReference>
<evidence type="ECO:0000313" key="3">
    <source>
        <dbReference type="Proteomes" id="UP000334923"/>
    </source>
</evidence>
<accession>A0A5E6MIL9</accession>
<keyword evidence="3" id="KW-1185">Reference proteome</keyword>
<reference evidence="2 3" key="1">
    <citation type="submission" date="2019-09" db="EMBL/GenBank/DDBJ databases">
        <authorList>
            <person name="Cremers G."/>
        </authorList>
    </citation>
    <scope>NUCLEOTIDE SEQUENCE [LARGE SCALE GENOMIC DNA]</scope>
    <source>
        <strain evidence="2">4A</strain>
    </source>
</reference>
<proteinExistence type="predicted"/>
<organism evidence="2 3">
    <name type="scientific">Methylacidimicrobium tartarophylax</name>
    <dbReference type="NCBI Taxonomy" id="1041768"/>
    <lineage>
        <taxon>Bacteria</taxon>
        <taxon>Pseudomonadati</taxon>
        <taxon>Verrucomicrobiota</taxon>
        <taxon>Methylacidimicrobium</taxon>
    </lineage>
</organism>
<dbReference type="EMBL" id="CABFVA020000034">
    <property type="protein sequence ID" value="VVM05906.1"/>
    <property type="molecule type" value="Genomic_DNA"/>
</dbReference>
<dbReference type="AlphaFoldDB" id="A0A5E6MIL9"/>
<evidence type="ECO:0000313" key="2">
    <source>
        <dbReference type="EMBL" id="VVM05906.1"/>
    </source>
</evidence>
<protein>
    <submittedName>
        <fullName evidence="2">Uncharacterized protein</fullName>
    </submittedName>
</protein>
<sequence>MVVASSSERTGAPEAGTNPEEKRFHWGPTNPATNHEFPWSPRDPCAADSWVKITPSPPSPFQQRAPFAPTAETAAHKSRRLQNLPDQSSRRPTLRLAPKRRSILLSSGAFRGPTAVSFPLSLSGGSASASGWRTEAVSRKDSRSALRQGACHLILFQRPLSEPRIPLGGRRCLPLGLRKKEAGCLPNQWGKICLGLRKTGPKPGEEADQVVKNQDLTVARRA</sequence>
<evidence type="ECO:0000256" key="1">
    <source>
        <dbReference type="SAM" id="MobiDB-lite"/>
    </source>
</evidence>
<gene>
    <name evidence="2" type="ORF">MAMT_00864</name>
</gene>